<comment type="similarity">
    <text evidence="10">Belongs to the aromatic-ring hydroxylase family. KMO subfamily.</text>
</comment>
<dbReference type="Proteomes" id="UP000324091">
    <property type="component" value="Chromosome 11"/>
</dbReference>
<dbReference type="GO" id="GO:0070189">
    <property type="term" value="P:kynurenine metabolic process"/>
    <property type="evidence" value="ECO:0007669"/>
    <property type="project" value="TreeGrafter"/>
</dbReference>
<dbReference type="PRINTS" id="PR00420">
    <property type="entry name" value="RNGMNOXGNASE"/>
</dbReference>
<keyword evidence="12" id="KW-1133">Transmembrane helix</keyword>
<dbReference type="Gene3D" id="3.50.50.60">
    <property type="entry name" value="FAD/NAD(P)-binding domain"/>
    <property type="match status" value="1"/>
</dbReference>
<dbReference type="AlphaFoldDB" id="A0A5C6PH12"/>
<evidence type="ECO:0000256" key="8">
    <source>
        <dbReference type="ARBA" id="ARBA00023128"/>
    </source>
</evidence>
<dbReference type="GO" id="GO:0034354">
    <property type="term" value="P:'de novo' NAD+ biosynthetic process from L-tryptophan"/>
    <property type="evidence" value="ECO:0007669"/>
    <property type="project" value="UniProtKB-UniRule"/>
</dbReference>
<evidence type="ECO:0000313" key="15">
    <source>
        <dbReference type="Proteomes" id="UP000324091"/>
    </source>
</evidence>
<name>A0A5C6PH12_9TELE</name>
<evidence type="ECO:0000256" key="4">
    <source>
        <dbReference type="ARBA" id="ARBA00022827"/>
    </source>
</evidence>
<keyword evidence="15" id="KW-1185">Reference proteome</keyword>
<proteinExistence type="inferred from homology"/>
<evidence type="ECO:0000259" key="13">
    <source>
        <dbReference type="Pfam" id="PF01494"/>
    </source>
</evidence>
<dbReference type="PANTHER" id="PTHR46028">
    <property type="entry name" value="KYNURENINE 3-MONOOXYGENASE"/>
    <property type="match status" value="1"/>
</dbReference>
<keyword evidence="5 10" id="KW-0521">NADP</keyword>
<keyword evidence="4 10" id="KW-0274">FAD</keyword>
<evidence type="ECO:0000256" key="2">
    <source>
        <dbReference type="ARBA" id="ARBA00022630"/>
    </source>
</evidence>
<evidence type="ECO:0000256" key="11">
    <source>
        <dbReference type="SAM" id="MobiDB-lite"/>
    </source>
</evidence>
<keyword evidence="10 12" id="KW-0472">Membrane</keyword>
<dbReference type="GO" id="GO:0071949">
    <property type="term" value="F:FAD binding"/>
    <property type="evidence" value="ECO:0007669"/>
    <property type="project" value="InterPro"/>
</dbReference>
<gene>
    <name evidence="10" type="primary">KMO</name>
    <name evidence="14" type="ORF">D4764_11G0000890</name>
</gene>
<keyword evidence="12" id="KW-0812">Transmembrane</keyword>
<comment type="pathway">
    <text evidence="10">Cofactor biosynthesis; NAD(+) biosynthesis; quinolinate from L-kynurenine: step 1/3.</text>
</comment>
<dbReference type="PANTHER" id="PTHR46028:SF2">
    <property type="entry name" value="KYNURENINE 3-MONOOXYGENASE"/>
    <property type="match status" value="1"/>
</dbReference>
<keyword evidence="3 10" id="KW-0662">Pyridine nucleotide biosynthesis</keyword>
<dbReference type="GO" id="GO:0006569">
    <property type="term" value="P:L-tryptophan catabolic process"/>
    <property type="evidence" value="ECO:0007669"/>
    <property type="project" value="UniProtKB-UniRule"/>
</dbReference>
<keyword evidence="2 10" id="KW-0285">Flavoprotein</keyword>
<comment type="catalytic activity">
    <reaction evidence="9 10">
        <text>L-kynurenine + NADPH + O2 + H(+) = 3-hydroxy-L-kynurenine + NADP(+) + H2O</text>
        <dbReference type="Rhea" id="RHEA:20545"/>
        <dbReference type="ChEBI" id="CHEBI:15377"/>
        <dbReference type="ChEBI" id="CHEBI:15378"/>
        <dbReference type="ChEBI" id="CHEBI:15379"/>
        <dbReference type="ChEBI" id="CHEBI:57783"/>
        <dbReference type="ChEBI" id="CHEBI:57959"/>
        <dbReference type="ChEBI" id="CHEBI:58125"/>
        <dbReference type="ChEBI" id="CHEBI:58349"/>
        <dbReference type="EC" id="1.14.13.9"/>
    </reaction>
</comment>
<dbReference type="GO" id="GO:0019805">
    <property type="term" value="P:quinolinate biosynthetic process"/>
    <property type="evidence" value="ECO:0007669"/>
    <property type="project" value="UniProtKB-UniRule"/>
</dbReference>
<comment type="cofactor">
    <cofactor evidence="1 10">
        <name>FAD</name>
        <dbReference type="ChEBI" id="CHEBI:57692"/>
    </cofactor>
</comment>
<evidence type="ECO:0000256" key="1">
    <source>
        <dbReference type="ARBA" id="ARBA00001974"/>
    </source>
</evidence>
<dbReference type="EC" id="1.14.13.9" evidence="10"/>
<feature type="transmembrane region" description="Helical" evidence="12">
    <location>
        <begin position="12"/>
        <end position="30"/>
    </location>
</feature>
<sequence length="501" mass="56885">MEETTSRSSSKVVAVVGGGLVGALNACFFAKRGFQVELFEAREDIRRARHMKGRSINLALSHRGRQALQHVGMEEKIVSQGIPMNARMIHSPSGKLSSIPYGKKGQFILSVDRANLNRELLTEAETYPNMQLNFDHKLQDWSAETGLMTFAREKEKPEGAPQVRDRLKKKKTGSDRTEKERNRSDGSVQEIQADLIVGCDGAFSAIRKQFLRRSRFNYSQTYIPHGYMELTMPPVHGEFAMEPNYLHIWPRNTFMMIALPNLDKTFTCTLFMPFEEFEKITTGEEVMEFFHRYFPDTIPLIGADALKRDYFRLPAQAMVSVKCSPYHIGDKCVLMGDAAHAVVPFYGQGMNAGFEDCVVFDEMMEQFKEDLSVVLPEYTRVRVPDDHAIADLAMYNYVEMRAHVNSRWFLFRKLLDNFLYAIMPKTIIPLYTMVTFTRTPYHEAVERWHWQNKVINGGLLLGATGAALGVACVLIKNPPDVNKLAGPAEKLWSRLMAVGAA</sequence>
<dbReference type="GO" id="GO:0005741">
    <property type="term" value="C:mitochondrial outer membrane"/>
    <property type="evidence" value="ECO:0007669"/>
    <property type="project" value="UniProtKB-SubCell"/>
</dbReference>
<evidence type="ECO:0000256" key="5">
    <source>
        <dbReference type="ARBA" id="ARBA00022857"/>
    </source>
</evidence>
<evidence type="ECO:0000256" key="12">
    <source>
        <dbReference type="SAM" id="Phobius"/>
    </source>
</evidence>
<dbReference type="HAMAP" id="MF_01971">
    <property type="entry name" value="Kynurenine_monooxygenase"/>
    <property type="match status" value="1"/>
</dbReference>
<keyword evidence="7 10" id="KW-0503">Monooxygenase</keyword>
<evidence type="ECO:0000313" key="14">
    <source>
        <dbReference type="EMBL" id="TWW77968.1"/>
    </source>
</evidence>
<reference evidence="14 15" key="1">
    <citation type="submission" date="2019-04" db="EMBL/GenBank/DDBJ databases">
        <title>Chromosome genome assembly for Takifugu flavidus.</title>
        <authorList>
            <person name="Xiao S."/>
        </authorList>
    </citation>
    <scope>NUCLEOTIDE SEQUENCE [LARGE SCALE GENOMIC DNA]</scope>
    <source>
        <strain evidence="14">HTHZ2018</strain>
        <tissue evidence="14">Muscle</tissue>
    </source>
</reference>
<dbReference type="EMBL" id="RHFK02000003">
    <property type="protein sequence ID" value="TWW77968.1"/>
    <property type="molecule type" value="Genomic_DNA"/>
</dbReference>
<dbReference type="InterPro" id="IPR002938">
    <property type="entry name" value="FAD-bd"/>
</dbReference>
<feature type="compositionally biased region" description="Basic and acidic residues" evidence="11">
    <location>
        <begin position="172"/>
        <end position="184"/>
    </location>
</feature>
<dbReference type="UniPathway" id="UPA00253">
    <property type="reaction ID" value="UER00328"/>
</dbReference>
<keyword evidence="10" id="KW-1000">Mitochondrion outer membrane</keyword>
<organism evidence="14 15">
    <name type="scientific">Takifugu flavidus</name>
    <name type="common">sansaifugu</name>
    <dbReference type="NCBI Taxonomy" id="433684"/>
    <lineage>
        <taxon>Eukaryota</taxon>
        <taxon>Metazoa</taxon>
        <taxon>Chordata</taxon>
        <taxon>Craniata</taxon>
        <taxon>Vertebrata</taxon>
        <taxon>Euteleostomi</taxon>
        <taxon>Actinopterygii</taxon>
        <taxon>Neopterygii</taxon>
        <taxon>Teleostei</taxon>
        <taxon>Neoteleostei</taxon>
        <taxon>Acanthomorphata</taxon>
        <taxon>Eupercaria</taxon>
        <taxon>Tetraodontiformes</taxon>
        <taxon>Tetradontoidea</taxon>
        <taxon>Tetraodontidae</taxon>
        <taxon>Takifugu</taxon>
    </lineage>
</organism>
<keyword evidence="6 10" id="KW-0560">Oxidoreductase</keyword>
<comment type="subcellular location">
    <subcellularLocation>
        <location evidence="10">Mitochondrion outer membrane</location>
        <topology evidence="10">Multi-pass membrane protein</topology>
    </subcellularLocation>
</comment>
<evidence type="ECO:0000256" key="7">
    <source>
        <dbReference type="ARBA" id="ARBA00023033"/>
    </source>
</evidence>
<evidence type="ECO:0000256" key="6">
    <source>
        <dbReference type="ARBA" id="ARBA00023002"/>
    </source>
</evidence>
<comment type="function">
    <text evidence="10">Catalyzes the hydroxylation of L-kynurenine (L-Kyn) to form 3-hydroxy-L-kynurenine (L-3OHKyn). Required for synthesis of quinolinic acid.</text>
</comment>
<dbReference type="GO" id="GO:0043420">
    <property type="term" value="P:anthranilate metabolic process"/>
    <property type="evidence" value="ECO:0007669"/>
    <property type="project" value="UniProtKB-UniRule"/>
</dbReference>
<evidence type="ECO:0000256" key="3">
    <source>
        <dbReference type="ARBA" id="ARBA00022642"/>
    </source>
</evidence>
<dbReference type="FunFam" id="3.50.50.60:FF:000129">
    <property type="entry name" value="Kynurenine 3-monooxygenase"/>
    <property type="match status" value="1"/>
</dbReference>
<feature type="region of interest" description="Disordered" evidence="11">
    <location>
        <begin position="152"/>
        <end position="187"/>
    </location>
</feature>
<evidence type="ECO:0000256" key="9">
    <source>
        <dbReference type="ARBA" id="ARBA00047818"/>
    </source>
</evidence>
<protein>
    <recommendedName>
        <fullName evidence="10">Kynurenine 3-monooxygenase</fullName>
        <ecNumber evidence="10">1.14.13.9</ecNumber>
    </recommendedName>
    <alternativeName>
        <fullName evidence="10">Kynurenine 3-hydroxylase</fullName>
    </alternativeName>
</protein>
<comment type="caution">
    <text evidence="14">The sequence shown here is derived from an EMBL/GenBank/DDBJ whole genome shotgun (WGS) entry which is preliminary data.</text>
</comment>
<accession>A0A5C6PH12</accession>
<dbReference type="SUPFAM" id="SSF51905">
    <property type="entry name" value="FAD/NAD(P)-binding domain"/>
    <property type="match status" value="1"/>
</dbReference>
<feature type="domain" description="FAD-binding" evidence="13">
    <location>
        <begin position="13"/>
        <end position="358"/>
    </location>
</feature>
<evidence type="ECO:0000256" key="10">
    <source>
        <dbReference type="HAMAP-Rule" id="MF_03018"/>
    </source>
</evidence>
<dbReference type="InterPro" id="IPR027545">
    <property type="entry name" value="Kynurenine_monooxygenase"/>
</dbReference>
<dbReference type="InterPro" id="IPR036188">
    <property type="entry name" value="FAD/NAD-bd_sf"/>
</dbReference>
<dbReference type="Pfam" id="PF01494">
    <property type="entry name" value="FAD_binding_3"/>
    <property type="match status" value="1"/>
</dbReference>
<keyword evidence="8 10" id="KW-0496">Mitochondrion</keyword>
<dbReference type="GO" id="GO:0004502">
    <property type="term" value="F:kynurenine 3-monooxygenase activity"/>
    <property type="evidence" value="ECO:0007669"/>
    <property type="project" value="UniProtKB-UniRule"/>
</dbReference>